<evidence type="ECO:0000256" key="3">
    <source>
        <dbReference type="ARBA" id="ARBA00005638"/>
    </source>
</evidence>
<evidence type="ECO:0000259" key="9">
    <source>
        <dbReference type="Pfam" id="PF01379"/>
    </source>
</evidence>
<evidence type="ECO:0000313" key="12">
    <source>
        <dbReference type="Proteomes" id="UP000184082"/>
    </source>
</evidence>
<feature type="modified residue" description="S-(dipyrrolylmethanemethyl)cysteine" evidence="8">
    <location>
        <position position="243"/>
    </location>
</feature>
<accession>A0A1M6MT17</accession>
<dbReference type="AlphaFoldDB" id="A0A1M6MT17"/>
<keyword evidence="5 8" id="KW-0808">Transferase</keyword>
<organism evidence="11 12">
    <name type="scientific">Caminicella sporogenes DSM 14501</name>
    <dbReference type="NCBI Taxonomy" id="1121266"/>
    <lineage>
        <taxon>Bacteria</taxon>
        <taxon>Bacillati</taxon>
        <taxon>Bacillota</taxon>
        <taxon>Clostridia</taxon>
        <taxon>Peptostreptococcales</taxon>
        <taxon>Caminicellaceae</taxon>
        <taxon>Caminicella</taxon>
    </lineage>
</organism>
<evidence type="ECO:0000256" key="8">
    <source>
        <dbReference type="HAMAP-Rule" id="MF_00260"/>
    </source>
</evidence>
<evidence type="ECO:0000259" key="10">
    <source>
        <dbReference type="Pfam" id="PF03900"/>
    </source>
</evidence>
<name>A0A1M6MT17_9FIRM</name>
<evidence type="ECO:0000256" key="5">
    <source>
        <dbReference type="ARBA" id="ARBA00022679"/>
    </source>
</evidence>
<dbReference type="PIRSF" id="PIRSF001438">
    <property type="entry name" value="4pyrrol_synth_OHMeBilane_synth"/>
    <property type="match status" value="1"/>
</dbReference>
<dbReference type="InterPro" id="IPR000860">
    <property type="entry name" value="HemC"/>
</dbReference>
<dbReference type="SUPFAM" id="SSF53850">
    <property type="entry name" value="Periplasmic binding protein-like II"/>
    <property type="match status" value="1"/>
</dbReference>
<feature type="domain" description="Porphobilinogen deaminase C-terminal" evidence="10">
    <location>
        <begin position="227"/>
        <end position="296"/>
    </location>
</feature>
<dbReference type="Gene3D" id="3.30.160.40">
    <property type="entry name" value="Porphobilinogen deaminase, C-terminal domain"/>
    <property type="match status" value="1"/>
</dbReference>
<dbReference type="GO" id="GO:0005737">
    <property type="term" value="C:cytoplasm"/>
    <property type="evidence" value="ECO:0007669"/>
    <property type="project" value="UniProtKB-UniRule"/>
</dbReference>
<dbReference type="STRING" id="1121266.SAMN02745883_00625"/>
<dbReference type="PANTHER" id="PTHR11557:SF0">
    <property type="entry name" value="PORPHOBILINOGEN DEAMINASE"/>
    <property type="match status" value="1"/>
</dbReference>
<comment type="similarity">
    <text evidence="3 8">Belongs to the HMBS family.</text>
</comment>
<proteinExistence type="inferred from homology"/>
<comment type="function">
    <text evidence="1 8">Tetrapolymerization of the monopyrrole PBG into the hydroxymethylbilane pre-uroporphyrinogen in several discrete steps.</text>
</comment>
<protein>
    <recommendedName>
        <fullName evidence="8">Porphobilinogen deaminase</fullName>
        <shortName evidence="8">PBG</shortName>
        <ecNumber evidence="8">2.5.1.61</ecNumber>
    </recommendedName>
    <alternativeName>
        <fullName evidence="8">Hydroxymethylbilane synthase</fullName>
        <shortName evidence="8">HMBS</shortName>
    </alternativeName>
    <alternativeName>
        <fullName evidence="8">Pre-uroporphyrinogen synthase</fullName>
    </alternativeName>
</protein>
<dbReference type="Proteomes" id="UP000184082">
    <property type="component" value="Unassembled WGS sequence"/>
</dbReference>
<dbReference type="InterPro" id="IPR022418">
    <property type="entry name" value="Porphobilinogen_deaminase_C"/>
</dbReference>
<dbReference type="Gene3D" id="3.40.190.10">
    <property type="entry name" value="Periplasmic binding protein-like II"/>
    <property type="match status" value="2"/>
</dbReference>
<dbReference type="InterPro" id="IPR022417">
    <property type="entry name" value="Porphobilin_deaminase_N"/>
</dbReference>
<evidence type="ECO:0000256" key="1">
    <source>
        <dbReference type="ARBA" id="ARBA00002869"/>
    </source>
</evidence>
<evidence type="ECO:0000313" key="11">
    <source>
        <dbReference type="EMBL" id="SHJ86594.1"/>
    </source>
</evidence>
<comment type="catalytic activity">
    <reaction evidence="7 8">
        <text>4 porphobilinogen + H2O = hydroxymethylbilane + 4 NH4(+)</text>
        <dbReference type="Rhea" id="RHEA:13185"/>
        <dbReference type="ChEBI" id="CHEBI:15377"/>
        <dbReference type="ChEBI" id="CHEBI:28938"/>
        <dbReference type="ChEBI" id="CHEBI:57845"/>
        <dbReference type="ChEBI" id="CHEBI:58126"/>
        <dbReference type="EC" id="2.5.1.61"/>
    </reaction>
</comment>
<dbReference type="CDD" id="cd13646">
    <property type="entry name" value="PBP2_EcHMBS_like"/>
    <property type="match status" value="1"/>
</dbReference>
<evidence type="ECO:0000256" key="4">
    <source>
        <dbReference type="ARBA" id="ARBA00011245"/>
    </source>
</evidence>
<dbReference type="InterPro" id="IPR022419">
    <property type="entry name" value="Porphobilin_deaminase_cofac_BS"/>
</dbReference>
<dbReference type="HAMAP" id="MF_00260">
    <property type="entry name" value="Porphobil_deam"/>
    <property type="match status" value="1"/>
</dbReference>
<dbReference type="GO" id="GO:0004418">
    <property type="term" value="F:hydroxymethylbilane synthase activity"/>
    <property type="evidence" value="ECO:0007669"/>
    <property type="project" value="UniProtKB-UniRule"/>
</dbReference>
<sequence length="311" mass="34306">MMERDEIIVGTRGSELALTQTKIVIDKLKKIFPQLSFNIKIIKTTGDKILDKTLNKIGGKGLFVKEIENALLNNEIDLAVHSMKDVPSEFLKELEIGAVTEREDIRDVLLTKDKEKLNELKTGAKIGTSSLRRGAQILALRSDLKIEPIRGNIQTRINKMYDMELDGIVLAAAGIKRMGLEDKVSEYFDVKDIVPAVGQGALGIQVRKNDNFIKGIISKINDEKTELAVKAERNFMKVLNGGCHVPVGAYAFIDKDNLIMIGMVASIDGKKLIKVQKVGSINEPAVLGEEVALEILKKGGKNILKEIEGDM</sequence>
<dbReference type="Pfam" id="PF01379">
    <property type="entry name" value="Porphobil_deam"/>
    <property type="match status" value="1"/>
</dbReference>
<dbReference type="PRINTS" id="PR00151">
    <property type="entry name" value="PORPHBDMNASE"/>
</dbReference>
<comment type="subunit">
    <text evidence="4 8">Monomer.</text>
</comment>
<gene>
    <name evidence="8" type="primary">hemC</name>
    <name evidence="11" type="ORF">SAMN02745883_00625</name>
</gene>
<comment type="pathway">
    <text evidence="2">Porphyrin-containing compound metabolism; protoporphyrin-IX biosynthesis; coproporphyrinogen-III from 5-aminolevulinate: step 2/4.</text>
</comment>
<dbReference type="PANTHER" id="PTHR11557">
    <property type="entry name" value="PORPHOBILINOGEN DEAMINASE"/>
    <property type="match status" value="1"/>
</dbReference>
<dbReference type="GO" id="GO:0006782">
    <property type="term" value="P:protoporphyrinogen IX biosynthetic process"/>
    <property type="evidence" value="ECO:0007669"/>
    <property type="project" value="UniProtKB-UniRule"/>
</dbReference>
<evidence type="ECO:0000256" key="6">
    <source>
        <dbReference type="ARBA" id="ARBA00023244"/>
    </source>
</evidence>
<keyword evidence="12" id="KW-1185">Reference proteome</keyword>
<dbReference type="SUPFAM" id="SSF54782">
    <property type="entry name" value="Porphobilinogen deaminase (hydroxymethylbilane synthase), C-terminal domain"/>
    <property type="match status" value="1"/>
</dbReference>
<comment type="cofactor">
    <cofactor evidence="8">
        <name>dipyrromethane</name>
        <dbReference type="ChEBI" id="CHEBI:60342"/>
    </cofactor>
    <text evidence="8">Binds 1 dipyrromethane group covalently.</text>
</comment>
<evidence type="ECO:0000256" key="2">
    <source>
        <dbReference type="ARBA" id="ARBA00004735"/>
    </source>
</evidence>
<comment type="miscellaneous">
    <text evidence="8">The porphobilinogen subunits are added to the dipyrromethane group.</text>
</comment>
<keyword evidence="6 8" id="KW-0627">Porphyrin biosynthesis</keyword>
<feature type="domain" description="Porphobilinogen deaminase N-terminal" evidence="9">
    <location>
        <begin position="7"/>
        <end position="213"/>
    </location>
</feature>
<dbReference type="Pfam" id="PF03900">
    <property type="entry name" value="Porphobil_deamC"/>
    <property type="match status" value="1"/>
</dbReference>
<evidence type="ECO:0000256" key="7">
    <source>
        <dbReference type="ARBA" id="ARBA00048169"/>
    </source>
</evidence>
<dbReference type="EMBL" id="FRAJ01000005">
    <property type="protein sequence ID" value="SHJ86594.1"/>
    <property type="molecule type" value="Genomic_DNA"/>
</dbReference>
<dbReference type="FunFam" id="3.40.190.10:FF:000004">
    <property type="entry name" value="Porphobilinogen deaminase"/>
    <property type="match status" value="1"/>
</dbReference>
<dbReference type="InterPro" id="IPR036803">
    <property type="entry name" value="Porphobilinogen_deaminase_C_sf"/>
</dbReference>
<dbReference type="EC" id="2.5.1.61" evidence="8"/>
<dbReference type="FunFam" id="3.40.190.10:FF:000005">
    <property type="entry name" value="Porphobilinogen deaminase"/>
    <property type="match status" value="1"/>
</dbReference>
<reference evidence="11 12" key="1">
    <citation type="submission" date="2016-11" db="EMBL/GenBank/DDBJ databases">
        <authorList>
            <person name="Jaros S."/>
            <person name="Januszkiewicz K."/>
            <person name="Wedrychowicz H."/>
        </authorList>
    </citation>
    <scope>NUCLEOTIDE SEQUENCE [LARGE SCALE GENOMIC DNA]</scope>
    <source>
        <strain evidence="11 12">DSM 14501</strain>
    </source>
</reference>
<dbReference type="NCBIfam" id="TIGR00212">
    <property type="entry name" value="hemC"/>
    <property type="match status" value="1"/>
</dbReference>
<dbReference type="PROSITE" id="PS00533">
    <property type="entry name" value="PORPHOBILINOGEN_DEAM"/>
    <property type="match status" value="1"/>
</dbReference>